<organism evidence="12 13">
    <name type="scientific">Mortierella polycephala</name>
    <dbReference type="NCBI Taxonomy" id="41804"/>
    <lineage>
        <taxon>Eukaryota</taxon>
        <taxon>Fungi</taxon>
        <taxon>Fungi incertae sedis</taxon>
        <taxon>Mucoromycota</taxon>
        <taxon>Mortierellomycotina</taxon>
        <taxon>Mortierellomycetes</taxon>
        <taxon>Mortierellales</taxon>
        <taxon>Mortierellaceae</taxon>
        <taxon>Mortierella</taxon>
    </lineage>
</organism>
<evidence type="ECO:0000313" key="12">
    <source>
        <dbReference type="EMBL" id="KAG0263966.1"/>
    </source>
</evidence>
<dbReference type="EMBL" id="JAAAJA010000060">
    <property type="protein sequence ID" value="KAG0263966.1"/>
    <property type="molecule type" value="Genomic_DNA"/>
</dbReference>
<dbReference type="Pfam" id="PF01602">
    <property type="entry name" value="Adaptin_N"/>
    <property type="match status" value="1"/>
</dbReference>
<feature type="repeat" description="Solcar" evidence="9">
    <location>
        <begin position="1202"/>
        <end position="1290"/>
    </location>
</feature>
<name>A0A9P6QDP0_9FUNG</name>
<evidence type="ECO:0000313" key="13">
    <source>
        <dbReference type="Proteomes" id="UP000726737"/>
    </source>
</evidence>
<dbReference type="GO" id="GO:0016192">
    <property type="term" value="P:vesicle-mediated transport"/>
    <property type="evidence" value="ECO:0007669"/>
    <property type="project" value="InterPro"/>
</dbReference>
<feature type="region of interest" description="Disordered" evidence="10">
    <location>
        <begin position="716"/>
        <end position="871"/>
    </location>
</feature>
<dbReference type="InterPro" id="IPR016024">
    <property type="entry name" value="ARM-type_fold"/>
</dbReference>
<evidence type="ECO:0000256" key="2">
    <source>
        <dbReference type="ARBA" id="ARBA00004308"/>
    </source>
</evidence>
<dbReference type="OrthoDB" id="10254310at2759"/>
<dbReference type="GO" id="GO:0030117">
    <property type="term" value="C:membrane coat"/>
    <property type="evidence" value="ECO:0007669"/>
    <property type="project" value="InterPro"/>
</dbReference>
<dbReference type="PANTHER" id="PTHR11134">
    <property type="entry name" value="ADAPTOR COMPLEX SUBUNIT BETA FAMILY MEMBER"/>
    <property type="match status" value="1"/>
</dbReference>
<evidence type="ECO:0000256" key="6">
    <source>
        <dbReference type="ARBA" id="ARBA00022927"/>
    </source>
</evidence>
<dbReference type="GO" id="GO:0012505">
    <property type="term" value="C:endomembrane system"/>
    <property type="evidence" value="ECO:0007669"/>
    <property type="project" value="UniProtKB-SubCell"/>
</dbReference>
<keyword evidence="13" id="KW-1185">Reference proteome</keyword>
<dbReference type="Pfam" id="PF00153">
    <property type="entry name" value="Mito_carr"/>
    <property type="match status" value="3"/>
</dbReference>
<feature type="compositionally biased region" description="Polar residues" evidence="10">
    <location>
        <begin position="1334"/>
        <end position="1344"/>
    </location>
</feature>
<evidence type="ECO:0000256" key="7">
    <source>
        <dbReference type="ARBA" id="ARBA00022989"/>
    </source>
</evidence>
<keyword evidence="8 9" id="KW-0472">Membrane</keyword>
<comment type="subcellular location">
    <subcellularLocation>
        <location evidence="2">Endomembrane system</location>
    </subcellularLocation>
    <subcellularLocation>
        <location evidence="1">Membrane</location>
        <topology evidence="1">Multi-pass membrane protein</topology>
    </subcellularLocation>
</comment>
<evidence type="ECO:0000256" key="9">
    <source>
        <dbReference type="PROSITE-ProRule" id="PRU00282"/>
    </source>
</evidence>
<proteinExistence type="inferred from homology"/>
<keyword evidence="7" id="KW-1133">Transmembrane helix</keyword>
<dbReference type="PROSITE" id="PS50920">
    <property type="entry name" value="SOLCAR"/>
    <property type="match status" value="3"/>
</dbReference>
<feature type="repeat" description="Solcar" evidence="9">
    <location>
        <begin position="1033"/>
        <end position="1173"/>
    </location>
</feature>
<evidence type="ECO:0000259" key="11">
    <source>
        <dbReference type="Pfam" id="PF01602"/>
    </source>
</evidence>
<feature type="domain" description="Clathrin/coatomer adaptor adaptin-like N-terminal" evidence="11">
    <location>
        <begin position="48"/>
        <end position="605"/>
    </location>
</feature>
<dbReference type="GO" id="GO:0006886">
    <property type="term" value="P:intracellular protein transport"/>
    <property type="evidence" value="ECO:0007669"/>
    <property type="project" value="InterPro"/>
</dbReference>
<keyword evidence="5 9" id="KW-0812">Transmembrane</keyword>
<protein>
    <submittedName>
        <fullName evidence="12">AP-3 complex subunit beta-2</fullName>
    </submittedName>
</protein>
<feature type="compositionally biased region" description="Polar residues" evidence="10">
    <location>
        <begin position="847"/>
        <end position="871"/>
    </location>
</feature>
<comment type="caution">
    <text evidence="12">The sequence shown here is derived from an EMBL/GenBank/DDBJ whole genome shotgun (WGS) entry which is preliminary data.</text>
</comment>
<evidence type="ECO:0000256" key="3">
    <source>
        <dbReference type="ARBA" id="ARBA00006613"/>
    </source>
</evidence>
<dbReference type="Gene3D" id="1.25.10.10">
    <property type="entry name" value="Leucine-rich Repeat Variant"/>
    <property type="match status" value="1"/>
</dbReference>
<dbReference type="Gene3D" id="1.50.40.10">
    <property type="entry name" value="Mitochondrial carrier domain"/>
    <property type="match status" value="2"/>
</dbReference>
<sequence>MYNVDAYLKSLTSNAVKLSKKVQDGIAENTRDFRFENQAHFLETNDDKMSEIRKNLDSKYEKEKLDGLKRLIAMISKGRDVSEFFPDVVKNVASTSLEVRKLVYIYILRYAEQEQDLALLSVNTFQKDLSDKNQLIRAMALRVMSGIRVPVISPIVMLGIKKCVTDLSPYVRKIAAHAIPKCYQLDPAQKDALLDIINTMLGDNSTFTIGSVLMAFSQVCPDRMDLIHPQYRKLCRMLVDMDEWGQITAIDLLLRYSRTQFLNPIGKTTSPASRVKKEKSVVKSFYSDDDSDVSHHSSESSDSSSDEENNTVDPDLAFLLKCAQPLLQSRNSQVVLSVAKLYMHLAPAEDSYKLGRPLVRLLRSHRENQYVVLNNIVAIASQRPYVFDQFYQHFFVRSTDPVFIRNLKLDILTLIATESNITYILRELQEYVKGSNKDFVTQAIQAIGRCASNIPEMTESCLGGLLKLAYSKSDSVVAESVVAIRRLLQQRPGDSVVMITQLTKAMDEITEPLARANIFWLVGQYCSQLQTVAPDVLRKAAKSFCSESESSKLQILTLGGKLVALEGTLSKTINLLFQYILNMARYDLDYNVRDRARFLRALVYSSQKETLPAGEQDSEYQEHDHTDLQYESQKEEEEGGFEYSDKELDLSEHVKAILLSEKAAPIQENPSHGREQYKVGSMSLVLNRAVAGYEPLPDWPTTQPDPSVRRLAATIEAPGYMNDRTGFGNDSTYAQSRQEHGSSSGFANAGSRYDGQAAAHRGAESLDKFLESSSEEEDTTDSEEETSEEEEEETSEEEGSSNGEEEEEDENESDEEEESEDEEEDASSSEEEAIISSPMAHMPSASEAPTPTQSRTSVFTKDSASDNRPVTANATISHYSSTTNDWNPNTMAATTANPTITATTTATTIKSPAGSSSVSHLFTITPHNYELMQDWAWKNRTVLAASSAAVCSVLSGFPFDSVKTRMQTHSYKSVMDCVRKTYAEERLGGFFRGMIPPLITVSIIKSISFSVYEGSKRQIRSVSDTLQGNTIPSLFGLTFISGSIAGTVVAMMSSPLELVKLQRQLEKLMAMHAKKEVQITSLTGDALLRESLATEKKLTSASVASKVERVSHGSITQYGVSNAEPGTSSWKTAKAIVQKKGWTGLYKGVNLHITRDFMGTGIYFSSYETIKRLLSETIEQIKPHHQAQTAGSQSATAQLKKPGPMVHFFAGGLCGVFSWLVVFPIDLVKSVVQKEVLVSKPKYSGALDCAKDIVRRQGVRGLYRGLSVACYRAMPIHSLNFLVYEAVMDYVKEWSGHGDDPSLSTTTGMTPAVAVGTLSSRGHDGKSIADSAATVASQQGSGTQ</sequence>
<evidence type="ECO:0000256" key="4">
    <source>
        <dbReference type="ARBA" id="ARBA00022448"/>
    </source>
</evidence>
<gene>
    <name evidence="12" type="primary">AP3B2</name>
    <name evidence="12" type="ORF">BG011_007687</name>
</gene>
<keyword evidence="6" id="KW-0653">Protein transport</keyword>
<dbReference type="InterPro" id="IPR026739">
    <property type="entry name" value="AP_beta"/>
</dbReference>
<feature type="compositionally biased region" description="Basic and acidic residues" evidence="10">
    <location>
        <begin position="761"/>
        <end position="770"/>
    </location>
</feature>
<reference evidence="12" key="1">
    <citation type="journal article" date="2020" name="Fungal Divers.">
        <title>Resolving the Mortierellaceae phylogeny through synthesis of multi-gene phylogenetics and phylogenomics.</title>
        <authorList>
            <person name="Vandepol N."/>
            <person name="Liber J."/>
            <person name="Desiro A."/>
            <person name="Na H."/>
            <person name="Kennedy M."/>
            <person name="Barry K."/>
            <person name="Grigoriev I.V."/>
            <person name="Miller A.N."/>
            <person name="O'Donnell K."/>
            <person name="Stajich J.E."/>
            <person name="Bonito G."/>
        </authorList>
    </citation>
    <scope>NUCLEOTIDE SEQUENCE</scope>
    <source>
        <strain evidence="12">KOD948</strain>
    </source>
</reference>
<dbReference type="Proteomes" id="UP000726737">
    <property type="component" value="Unassembled WGS sequence"/>
</dbReference>
<comment type="similarity">
    <text evidence="3">Belongs to the adaptor complexes large subunit family.</text>
</comment>
<evidence type="ECO:0000256" key="5">
    <source>
        <dbReference type="ARBA" id="ARBA00022692"/>
    </source>
</evidence>
<dbReference type="InterPro" id="IPR023395">
    <property type="entry name" value="MCP_dom_sf"/>
</dbReference>
<evidence type="ECO:0000256" key="10">
    <source>
        <dbReference type="SAM" id="MobiDB-lite"/>
    </source>
</evidence>
<feature type="repeat" description="Solcar" evidence="9">
    <location>
        <begin position="939"/>
        <end position="1018"/>
    </location>
</feature>
<keyword evidence="4" id="KW-0813">Transport</keyword>
<accession>A0A9P6QDP0</accession>
<dbReference type="InterPro" id="IPR002553">
    <property type="entry name" value="Clathrin/coatomer_adapt-like_N"/>
</dbReference>
<dbReference type="SUPFAM" id="SSF103506">
    <property type="entry name" value="Mitochondrial carrier"/>
    <property type="match status" value="1"/>
</dbReference>
<feature type="region of interest" description="Disordered" evidence="10">
    <location>
        <begin position="286"/>
        <end position="310"/>
    </location>
</feature>
<feature type="compositionally biased region" description="Polar residues" evidence="10">
    <location>
        <begin position="728"/>
        <end position="746"/>
    </location>
</feature>
<evidence type="ECO:0000256" key="1">
    <source>
        <dbReference type="ARBA" id="ARBA00004141"/>
    </source>
</evidence>
<dbReference type="InterPro" id="IPR018108">
    <property type="entry name" value="MCP_transmembrane"/>
</dbReference>
<evidence type="ECO:0000256" key="8">
    <source>
        <dbReference type="ARBA" id="ARBA00023136"/>
    </source>
</evidence>
<dbReference type="SUPFAM" id="SSF48371">
    <property type="entry name" value="ARM repeat"/>
    <property type="match status" value="1"/>
</dbReference>
<dbReference type="InterPro" id="IPR011989">
    <property type="entry name" value="ARM-like"/>
</dbReference>
<feature type="region of interest" description="Disordered" evidence="10">
    <location>
        <begin position="1321"/>
        <end position="1344"/>
    </location>
</feature>
<feature type="compositionally biased region" description="Acidic residues" evidence="10">
    <location>
        <begin position="773"/>
        <end position="833"/>
    </location>
</feature>